<protein>
    <submittedName>
        <fullName evidence="2">Uncharacterized protein</fullName>
    </submittedName>
</protein>
<dbReference type="RefSeq" id="WP_105909376.1">
    <property type="nucleotide sequence ID" value="NZ_NXGJ01000008.1"/>
</dbReference>
<reference evidence="3 4" key="1">
    <citation type="submission" date="2017-09" db="EMBL/GenBank/DDBJ databases">
        <title>Reassesment of A. cryaerophilus.</title>
        <authorList>
            <person name="Perez-Cataluna A."/>
            <person name="Collado L."/>
            <person name="Salgado O."/>
            <person name="Lefinanco V."/>
            <person name="Figueras M.J."/>
        </authorList>
    </citation>
    <scope>NUCLEOTIDE SEQUENCE [LARGE SCALE GENOMIC DNA]</scope>
    <source>
        <strain evidence="2 4">LMG 9065</strain>
        <strain evidence="1 3">LMG 9861</strain>
    </source>
</reference>
<dbReference type="Proteomes" id="UP000239151">
    <property type="component" value="Unassembled WGS sequence"/>
</dbReference>
<evidence type="ECO:0000313" key="1">
    <source>
        <dbReference type="EMBL" id="PRM87566.1"/>
    </source>
</evidence>
<dbReference type="AlphaFoldDB" id="A0A2S9TKX9"/>
<comment type="caution">
    <text evidence="2">The sequence shown here is derived from an EMBL/GenBank/DDBJ whole genome shotgun (WGS) entry which is preliminary data.</text>
</comment>
<name>A0A2S9TKX9_9BACT</name>
<dbReference type="Proteomes" id="UP000239065">
    <property type="component" value="Unassembled WGS sequence"/>
</dbReference>
<gene>
    <name evidence="1" type="ORF">CJ669_07385</name>
    <name evidence="2" type="ORF">CJ670_00345</name>
</gene>
<organism evidence="2 4">
    <name type="scientific">Aliarcobacter cryaerophilus</name>
    <dbReference type="NCBI Taxonomy" id="28198"/>
    <lineage>
        <taxon>Bacteria</taxon>
        <taxon>Pseudomonadati</taxon>
        <taxon>Campylobacterota</taxon>
        <taxon>Epsilonproteobacteria</taxon>
        <taxon>Campylobacterales</taxon>
        <taxon>Arcobacteraceae</taxon>
        <taxon>Aliarcobacter</taxon>
    </lineage>
</organism>
<evidence type="ECO:0000313" key="3">
    <source>
        <dbReference type="Proteomes" id="UP000239065"/>
    </source>
</evidence>
<evidence type="ECO:0000313" key="2">
    <source>
        <dbReference type="EMBL" id="PRM99518.1"/>
    </source>
</evidence>
<dbReference type="EMBL" id="NXGJ01000008">
    <property type="protein sequence ID" value="PRM87566.1"/>
    <property type="molecule type" value="Genomic_DNA"/>
</dbReference>
<dbReference type="EMBL" id="NXGI01000001">
    <property type="protein sequence ID" value="PRM99518.1"/>
    <property type="molecule type" value="Genomic_DNA"/>
</dbReference>
<evidence type="ECO:0000313" key="4">
    <source>
        <dbReference type="Proteomes" id="UP000239151"/>
    </source>
</evidence>
<sequence>MDFEDFNTISNIEGEIKGFSKLIEWNEFEKTVKIELDKYINTFKGIYISLMHNDLSLLEINTKMENCIGTFDDNIEMMFTTDNNQEIEKDKVFVKLLIFGI</sequence>
<accession>A0A2S9TKX9</accession>
<proteinExistence type="predicted"/>